<comment type="caution">
    <text evidence="1">The sequence shown here is derived from an EMBL/GenBank/DDBJ whole genome shotgun (WGS) entry which is preliminary data.</text>
</comment>
<keyword evidence="2" id="KW-1185">Reference proteome</keyword>
<reference evidence="1" key="2">
    <citation type="submission" date="2022-01" db="EMBL/GenBank/DDBJ databases">
        <authorList>
            <person name="Yamashiro T."/>
            <person name="Shiraishi A."/>
            <person name="Satake H."/>
            <person name="Nakayama K."/>
        </authorList>
    </citation>
    <scope>NUCLEOTIDE SEQUENCE</scope>
</reference>
<organism evidence="1 2">
    <name type="scientific">Tanacetum coccineum</name>
    <dbReference type="NCBI Taxonomy" id="301880"/>
    <lineage>
        <taxon>Eukaryota</taxon>
        <taxon>Viridiplantae</taxon>
        <taxon>Streptophyta</taxon>
        <taxon>Embryophyta</taxon>
        <taxon>Tracheophyta</taxon>
        <taxon>Spermatophyta</taxon>
        <taxon>Magnoliopsida</taxon>
        <taxon>eudicotyledons</taxon>
        <taxon>Gunneridae</taxon>
        <taxon>Pentapetalae</taxon>
        <taxon>asterids</taxon>
        <taxon>campanulids</taxon>
        <taxon>Asterales</taxon>
        <taxon>Asteraceae</taxon>
        <taxon>Asteroideae</taxon>
        <taxon>Anthemideae</taxon>
        <taxon>Anthemidinae</taxon>
        <taxon>Tanacetum</taxon>
    </lineage>
</organism>
<sequence>MAEVTMICVDNSGFMCGTYGGKSLMKAQTNAIKLYFSEKLKARPDNTVGFTTMGALYLGCEPCRDPKEFWSTFDCLEFGGSLQLLNCFVFANYCLQSSSLPIKRLAIFAGGQLTTSFPRLEYFATLLRKVNITAVDVVNFGIQDHNRSGRKNTLLQAFVAAVNNGRYLYAPTGSHKSLAKNLSRSLIMPRVDGEGSASCFRGGGGHKTR</sequence>
<gene>
    <name evidence="1" type="ORF">Tco_0909245</name>
</gene>
<evidence type="ECO:0000313" key="1">
    <source>
        <dbReference type="EMBL" id="GJT28970.1"/>
    </source>
</evidence>
<accession>A0ABQ5CPK9</accession>
<dbReference type="SUPFAM" id="SSF53300">
    <property type="entry name" value="vWA-like"/>
    <property type="match status" value="1"/>
</dbReference>
<protein>
    <submittedName>
        <fullName evidence="1">26S proteasome non-ATPase regulatory subunit 4 homolog isoform X1</fullName>
    </submittedName>
</protein>
<dbReference type="EMBL" id="BQNB010014503">
    <property type="protein sequence ID" value="GJT28970.1"/>
    <property type="molecule type" value="Genomic_DNA"/>
</dbReference>
<proteinExistence type="predicted"/>
<reference evidence="1" key="1">
    <citation type="journal article" date="2022" name="Int. J. Mol. Sci.">
        <title>Draft Genome of Tanacetum Coccineum: Genomic Comparison of Closely Related Tanacetum-Family Plants.</title>
        <authorList>
            <person name="Yamashiro T."/>
            <person name="Shiraishi A."/>
            <person name="Nakayama K."/>
            <person name="Satake H."/>
        </authorList>
    </citation>
    <scope>NUCLEOTIDE SEQUENCE</scope>
</reference>
<name>A0ABQ5CPK9_9ASTR</name>
<dbReference type="Gene3D" id="3.40.50.410">
    <property type="entry name" value="von Willebrand factor, type A domain"/>
    <property type="match status" value="1"/>
</dbReference>
<evidence type="ECO:0000313" key="2">
    <source>
        <dbReference type="Proteomes" id="UP001151760"/>
    </source>
</evidence>
<dbReference type="GO" id="GO:0000502">
    <property type="term" value="C:proteasome complex"/>
    <property type="evidence" value="ECO:0007669"/>
    <property type="project" value="UniProtKB-KW"/>
</dbReference>
<dbReference type="Proteomes" id="UP001151760">
    <property type="component" value="Unassembled WGS sequence"/>
</dbReference>
<keyword evidence="1" id="KW-0647">Proteasome</keyword>
<dbReference type="InterPro" id="IPR036465">
    <property type="entry name" value="vWFA_dom_sf"/>
</dbReference>